<dbReference type="InterPro" id="IPR019734">
    <property type="entry name" value="TPR_rpt"/>
</dbReference>
<reference evidence="4" key="1">
    <citation type="submission" date="2021-02" db="EMBL/GenBank/DDBJ databases">
        <authorList>
            <person name="Nowell W R."/>
        </authorList>
    </citation>
    <scope>NUCLEOTIDE SEQUENCE</scope>
</reference>
<dbReference type="PANTHER" id="PTHR45641">
    <property type="entry name" value="TETRATRICOPEPTIDE REPEAT PROTEIN (AFU_ORTHOLOGUE AFUA_6G03870)"/>
    <property type="match status" value="1"/>
</dbReference>
<proteinExistence type="predicted"/>
<dbReference type="EMBL" id="CAJNOT010001671">
    <property type="protein sequence ID" value="CAF1233772.1"/>
    <property type="molecule type" value="Genomic_DNA"/>
</dbReference>
<dbReference type="Proteomes" id="UP000663864">
    <property type="component" value="Unassembled WGS sequence"/>
</dbReference>
<dbReference type="Gene3D" id="1.25.40.10">
    <property type="entry name" value="Tetratricopeptide repeat domain"/>
    <property type="match status" value="1"/>
</dbReference>
<dbReference type="Proteomes" id="UP000663836">
    <property type="component" value="Unassembled WGS sequence"/>
</dbReference>
<sequence length="154" mass="17981">MLQKKSLPENHTEIPFHLNRLGHAYFKAKQYDLALSILDSAEKFFQAKVLVYHQGYGQTLHTMGLVYRAHGDDKKAFISFQEALSKRYLILGKDHPDLASTYYQLSLMHNDRAECELALDYVQKSLNIQLIKLPHSHSELKQSRELLQRLQQRQ</sequence>
<dbReference type="EMBL" id="CAJOBD010000891">
    <property type="protein sequence ID" value="CAF3732853.1"/>
    <property type="molecule type" value="Genomic_DNA"/>
</dbReference>
<keyword evidence="1" id="KW-0677">Repeat</keyword>
<evidence type="ECO:0000313" key="4">
    <source>
        <dbReference type="EMBL" id="CAF3732853.1"/>
    </source>
</evidence>
<dbReference type="SMART" id="SM00028">
    <property type="entry name" value="TPR"/>
    <property type="match status" value="3"/>
</dbReference>
<evidence type="ECO:0000256" key="2">
    <source>
        <dbReference type="ARBA" id="ARBA00022803"/>
    </source>
</evidence>
<dbReference type="AlphaFoldDB" id="A0A818WZM4"/>
<dbReference type="SUPFAM" id="SSF48452">
    <property type="entry name" value="TPR-like"/>
    <property type="match status" value="1"/>
</dbReference>
<organism evidence="4 5">
    <name type="scientific">Rotaria sordida</name>
    <dbReference type="NCBI Taxonomy" id="392033"/>
    <lineage>
        <taxon>Eukaryota</taxon>
        <taxon>Metazoa</taxon>
        <taxon>Spiralia</taxon>
        <taxon>Gnathifera</taxon>
        <taxon>Rotifera</taxon>
        <taxon>Eurotatoria</taxon>
        <taxon>Bdelloidea</taxon>
        <taxon>Philodinida</taxon>
        <taxon>Philodinidae</taxon>
        <taxon>Rotaria</taxon>
    </lineage>
</organism>
<dbReference type="PANTHER" id="PTHR45641:SF19">
    <property type="entry name" value="NEPHROCYSTIN-3"/>
    <property type="match status" value="1"/>
</dbReference>
<evidence type="ECO:0008006" key="6">
    <source>
        <dbReference type="Google" id="ProtNLM"/>
    </source>
</evidence>
<accession>A0A818WZM4</accession>
<evidence type="ECO:0000313" key="3">
    <source>
        <dbReference type="EMBL" id="CAF1233772.1"/>
    </source>
</evidence>
<evidence type="ECO:0000256" key="1">
    <source>
        <dbReference type="ARBA" id="ARBA00022737"/>
    </source>
</evidence>
<gene>
    <name evidence="4" type="ORF">JBS370_LOCUS11521</name>
    <name evidence="3" type="ORF">ZHD862_LOCUS24508</name>
</gene>
<keyword evidence="2" id="KW-0802">TPR repeat</keyword>
<protein>
    <recommendedName>
        <fullName evidence="6">Tetratricopeptide repeat protein</fullName>
    </recommendedName>
</protein>
<dbReference type="InterPro" id="IPR011990">
    <property type="entry name" value="TPR-like_helical_dom_sf"/>
</dbReference>
<evidence type="ECO:0000313" key="5">
    <source>
        <dbReference type="Proteomes" id="UP000663836"/>
    </source>
</evidence>
<dbReference type="Pfam" id="PF13424">
    <property type="entry name" value="TPR_12"/>
    <property type="match status" value="1"/>
</dbReference>
<comment type="caution">
    <text evidence="4">The sequence shown here is derived from an EMBL/GenBank/DDBJ whole genome shotgun (WGS) entry which is preliminary data.</text>
</comment>
<name>A0A818WZM4_9BILA</name>